<evidence type="ECO:0000256" key="4">
    <source>
        <dbReference type="ARBA" id="ARBA00011233"/>
    </source>
</evidence>
<keyword evidence="5" id="KW-0276">Fatty acid metabolism</keyword>
<dbReference type="VEuPathDB" id="TriTrypDB:TM35_000262410"/>
<evidence type="ECO:0000256" key="3">
    <source>
        <dbReference type="ARBA" id="ARBA00005254"/>
    </source>
</evidence>
<reference evidence="20 21" key="1">
    <citation type="submission" date="2017-03" db="EMBL/GenBank/DDBJ databases">
        <title>An alternative strategy for trypanosome survival in the mammalian bloodstream revealed through genome and transcriptome analysis of the ubiquitous bovine parasite Trypanosoma (Megatrypanum) theileri.</title>
        <authorList>
            <person name="Kelly S."/>
            <person name="Ivens A."/>
            <person name="Mott A."/>
            <person name="O'Neill E."/>
            <person name="Emms D."/>
            <person name="Macleod O."/>
            <person name="Voorheis P."/>
            <person name="Matthews J."/>
            <person name="Matthews K."/>
            <person name="Carrington M."/>
        </authorList>
    </citation>
    <scope>NUCLEOTIDE SEQUENCE [LARGE SCALE GENOMIC DNA]</scope>
    <source>
        <strain evidence="20">Edinburgh</strain>
    </source>
</reference>
<dbReference type="Pfam" id="PF00378">
    <property type="entry name" value="ECH_1"/>
    <property type="match status" value="1"/>
</dbReference>
<keyword evidence="10 20" id="KW-0413">Isomerase</keyword>
<dbReference type="InterPro" id="IPR029045">
    <property type="entry name" value="ClpP/crotonase-like_dom_sf"/>
</dbReference>
<dbReference type="Gene3D" id="3.90.226.10">
    <property type="entry name" value="2-enoyl-CoA Hydratase, Chain A, domain 1"/>
    <property type="match status" value="1"/>
</dbReference>
<dbReference type="FunFam" id="3.90.226.10:FF:000034">
    <property type="entry name" value="Enoyl-CoA delta isomerase 1"/>
    <property type="match status" value="1"/>
</dbReference>
<name>A0A1X0NRI1_9TRYP</name>
<dbReference type="AlphaFoldDB" id="A0A1X0NRI1"/>
<feature type="compositionally biased region" description="Basic and acidic residues" evidence="19">
    <location>
        <begin position="92"/>
        <end position="102"/>
    </location>
</feature>
<keyword evidence="7" id="KW-0007">Acetylation</keyword>
<dbReference type="CDD" id="cd06558">
    <property type="entry name" value="crotonase-like"/>
    <property type="match status" value="1"/>
</dbReference>
<evidence type="ECO:0000256" key="7">
    <source>
        <dbReference type="ARBA" id="ARBA00022990"/>
    </source>
</evidence>
<evidence type="ECO:0000256" key="9">
    <source>
        <dbReference type="ARBA" id="ARBA00023128"/>
    </source>
</evidence>
<comment type="subunit">
    <text evidence="4">Homotrimer.</text>
</comment>
<dbReference type="GO" id="GO:0004165">
    <property type="term" value="F:delta(3)-delta(2)-enoyl-CoA isomerase activity"/>
    <property type="evidence" value="ECO:0007669"/>
    <property type="project" value="UniProtKB-EC"/>
</dbReference>
<evidence type="ECO:0000313" key="20">
    <source>
        <dbReference type="EMBL" id="ORC86789.1"/>
    </source>
</evidence>
<comment type="catalytic activity">
    <reaction evidence="12">
        <text>(2E)-tetradecenoyl-CoA = (3Z)-tetradecenoyl-CoA</text>
        <dbReference type="Rhea" id="RHEA:29847"/>
        <dbReference type="ChEBI" id="CHEBI:61405"/>
        <dbReference type="ChEBI" id="CHEBI:61968"/>
    </reaction>
    <physiologicalReaction direction="right-to-left" evidence="12">
        <dbReference type="Rhea" id="RHEA:29849"/>
    </physiologicalReaction>
</comment>
<dbReference type="Proteomes" id="UP000192257">
    <property type="component" value="Unassembled WGS sequence"/>
</dbReference>
<gene>
    <name evidence="20" type="ORF">TM35_000262410</name>
</gene>
<comment type="catalytic activity">
    <reaction evidence="11">
        <text>(3Z)-decenoyl-CoA = (2E)-decenoyl-CoA</text>
        <dbReference type="Rhea" id="RHEA:77195"/>
        <dbReference type="ChEBI" id="CHEBI:61406"/>
        <dbReference type="ChEBI" id="CHEBI:195601"/>
    </reaction>
    <physiologicalReaction direction="left-to-right" evidence="11">
        <dbReference type="Rhea" id="RHEA:77196"/>
    </physiologicalReaction>
</comment>
<dbReference type="RefSeq" id="XP_028880855.1">
    <property type="nucleotide sequence ID" value="XM_029027978.1"/>
</dbReference>
<dbReference type="STRING" id="67003.A0A1X0NRI1"/>
<dbReference type="GO" id="GO:0005759">
    <property type="term" value="C:mitochondrial matrix"/>
    <property type="evidence" value="ECO:0007669"/>
    <property type="project" value="UniProtKB-SubCell"/>
</dbReference>
<comment type="catalytic activity">
    <reaction evidence="13">
        <text>(3Z)-dodecenoyl-CoA = (2E)-dodecenoyl-CoA</text>
        <dbReference type="Rhea" id="RHEA:23716"/>
        <dbReference type="ChEBI" id="CHEBI:57330"/>
        <dbReference type="ChEBI" id="CHEBI:58543"/>
        <dbReference type="EC" id="5.3.3.8"/>
    </reaction>
    <physiologicalReaction direction="left-to-right" evidence="13">
        <dbReference type="Rhea" id="RHEA:23717"/>
    </physiologicalReaction>
</comment>
<dbReference type="EMBL" id="NBCO01000026">
    <property type="protein sequence ID" value="ORC86789.1"/>
    <property type="molecule type" value="Genomic_DNA"/>
</dbReference>
<evidence type="ECO:0000256" key="19">
    <source>
        <dbReference type="SAM" id="MobiDB-lite"/>
    </source>
</evidence>
<keyword evidence="9" id="KW-0496">Mitochondrion</keyword>
<proteinExistence type="inferred from homology"/>
<dbReference type="InterPro" id="IPR001753">
    <property type="entry name" value="Enoyl-CoA_hydra/iso"/>
</dbReference>
<evidence type="ECO:0000256" key="12">
    <source>
        <dbReference type="ARBA" id="ARBA00051293"/>
    </source>
</evidence>
<dbReference type="InterPro" id="IPR018376">
    <property type="entry name" value="Enoyl-CoA_hyd/isom_CS"/>
</dbReference>
<evidence type="ECO:0000256" key="13">
    <source>
        <dbReference type="ARBA" id="ARBA00052376"/>
    </source>
</evidence>
<dbReference type="GO" id="GO:0006635">
    <property type="term" value="P:fatty acid beta-oxidation"/>
    <property type="evidence" value="ECO:0007669"/>
    <property type="project" value="TreeGrafter"/>
</dbReference>
<comment type="catalytic activity">
    <reaction evidence="14">
        <text>(3Z)-octenoyl-CoA = (2E)-octenoyl-CoA</text>
        <dbReference type="Rhea" id="RHEA:46044"/>
        <dbReference type="ChEBI" id="CHEBI:62242"/>
        <dbReference type="ChEBI" id="CHEBI:85640"/>
    </reaction>
    <physiologicalReaction direction="left-to-right" evidence="14">
        <dbReference type="Rhea" id="RHEA:46045"/>
    </physiologicalReaction>
</comment>
<organism evidence="20 21">
    <name type="scientific">Trypanosoma theileri</name>
    <dbReference type="NCBI Taxonomy" id="67003"/>
    <lineage>
        <taxon>Eukaryota</taxon>
        <taxon>Discoba</taxon>
        <taxon>Euglenozoa</taxon>
        <taxon>Kinetoplastea</taxon>
        <taxon>Metakinetoplastina</taxon>
        <taxon>Trypanosomatida</taxon>
        <taxon>Trypanosomatidae</taxon>
        <taxon>Trypanosoma</taxon>
    </lineage>
</organism>
<comment type="subcellular location">
    <subcellularLocation>
        <location evidence="1">Mitochondrion matrix</location>
    </subcellularLocation>
</comment>
<evidence type="ECO:0000256" key="6">
    <source>
        <dbReference type="ARBA" id="ARBA00022946"/>
    </source>
</evidence>
<evidence type="ECO:0000256" key="15">
    <source>
        <dbReference type="ARBA" id="ARBA00056147"/>
    </source>
</evidence>
<evidence type="ECO:0000256" key="16">
    <source>
        <dbReference type="ARBA" id="ARBA00068317"/>
    </source>
</evidence>
<dbReference type="PANTHER" id="PTHR11941">
    <property type="entry name" value="ENOYL-COA HYDRATASE-RELATED"/>
    <property type="match status" value="1"/>
</dbReference>
<evidence type="ECO:0000256" key="10">
    <source>
        <dbReference type="ARBA" id="ARBA00023235"/>
    </source>
</evidence>
<dbReference type="PANTHER" id="PTHR11941:SF45">
    <property type="entry name" value="ENOYL-COA DELTA ISOMERASE 1, MITOCHONDRIAL"/>
    <property type="match status" value="1"/>
</dbReference>
<evidence type="ECO:0000256" key="17">
    <source>
        <dbReference type="ARBA" id="ARBA00083575"/>
    </source>
</evidence>
<evidence type="ECO:0000256" key="11">
    <source>
        <dbReference type="ARBA" id="ARBA00050938"/>
    </source>
</evidence>
<keyword evidence="8" id="KW-0443">Lipid metabolism</keyword>
<evidence type="ECO:0000313" key="21">
    <source>
        <dbReference type="Proteomes" id="UP000192257"/>
    </source>
</evidence>
<evidence type="ECO:0000256" key="2">
    <source>
        <dbReference type="ARBA" id="ARBA00005005"/>
    </source>
</evidence>
<dbReference type="PROSITE" id="PS00166">
    <property type="entry name" value="ENOYL_COA_HYDRATASE"/>
    <property type="match status" value="1"/>
</dbReference>
<protein>
    <recommendedName>
        <fullName evidence="16">Enoyl-CoA delta isomerase 1, mitochondrial</fullName>
    </recommendedName>
    <alternativeName>
        <fullName evidence="17">3,2-trans-enoyl-CoA isomerase</fullName>
    </alternativeName>
</protein>
<evidence type="ECO:0000256" key="5">
    <source>
        <dbReference type="ARBA" id="ARBA00022832"/>
    </source>
</evidence>
<comment type="pathway">
    <text evidence="2">Lipid metabolism; fatty acid beta-oxidation.</text>
</comment>
<dbReference type="GeneID" id="39987758"/>
<keyword evidence="21" id="KW-1185">Reference proteome</keyword>
<evidence type="ECO:0000256" key="8">
    <source>
        <dbReference type="ARBA" id="ARBA00023098"/>
    </source>
</evidence>
<keyword evidence="6" id="KW-0809">Transit peptide</keyword>
<feature type="region of interest" description="Disordered" evidence="19">
    <location>
        <begin position="53"/>
        <end position="102"/>
    </location>
</feature>
<comment type="caution">
    <text evidence="20">The sequence shown here is derived from an EMBL/GenBank/DDBJ whole genome shotgun (WGS) entry which is preliminary data.</text>
</comment>
<evidence type="ECO:0000256" key="14">
    <source>
        <dbReference type="ARBA" id="ARBA00052542"/>
    </source>
</evidence>
<evidence type="ECO:0000256" key="1">
    <source>
        <dbReference type="ARBA" id="ARBA00004305"/>
    </source>
</evidence>
<sequence>MRRTFTSLLYGRRCVQSALLAAVTTTTTTTTTAASNITSPVSVALNTCMRLQGTRQGPPSGVPPELRAPVQGSRPQQPMENVGEGEEPAFEPPKKPEEPPKMLKIDTNDKGIVTIHLCRAPVNSLNLELLDEFNKWMYWLGSDESCRSVIITSAIPTVFSAGLDILELRNPQPERLARFWHAFQETWLILNTFPKPIVSAINGNSPAGGCIFALGSDARVMAAHPAGKPERPYRIGLNEVKLGIPAPAWAIRAYAAVLGPRRAERMVQLGETPTAAEAASIGLVDLVVAEEGDVLAAATREAERFLAVAQPSRWMMRDIMRRELLEDIYSDEAREHETQFVVGLMMDAEVQRSLEAYVARLKGMPAKK</sequence>
<accession>A0A1X0NRI1</accession>
<comment type="similarity">
    <text evidence="3 18">Belongs to the enoyl-CoA hydratase/isomerase family.</text>
</comment>
<evidence type="ECO:0000256" key="18">
    <source>
        <dbReference type="RuleBase" id="RU003707"/>
    </source>
</evidence>
<comment type="function">
    <text evidence="15">Key enzyme of fatty acid beta-oxidation. Able to isomerize both 3-cis (3Z) and 3-trans (3E) double bonds into the 2-trans (2E) form in a range of enoyl-CoA species, with a preference for (3Z)-enoyl-CoAs over (3E)-enoyl-CoAs. The catalytic efficiency of this enzyme is not affected by the fatty acyl chain length.</text>
</comment>
<dbReference type="SUPFAM" id="SSF52096">
    <property type="entry name" value="ClpP/crotonase"/>
    <property type="match status" value="1"/>
</dbReference>
<dbReference type="OrthoDB" id="276466at2759"/>
<dbReference type="Gene3D" id="6.10.250.170">
    <property type="match status" value="1"/>
</dbReference>